<evidence type="ECO:0008006" key="3">
    <source>
        <dbReference type="Google" id="ProtNLM"/>
    </source>
</evidence>
<evidence type="ECO:0000313" key="1">
    <source>
        <dbReference type="EMBL" id="RJO70001.1"/>
    </source>
</evidence>
<comment type="caution">
    <text evidence="1">The sequence shown here is derived from an EMBL/GenBank/DDBJ whole genome shotgun (WGS) entry which is preliminary data.</text>
</comment>
<dbReference type="EMBL" id="QZFU01000041">
    <property type="protein sequence ID" value="RJO70001.1"/>
    <property type="molecule type" value="Genomic_DNA"/>
</dbReference>
<accession>A0A3A4JML2</accession>
<gene>
    <name evidence="1" type="ORF">D5S18_29495</name>
</gene>
<keyword evidence="2" id="KW-1185">Reference proteome</keyword>
<dbReference type="InterPro" id="IPR036628">
    <property type="entry name" value="Clp_N_dom_sf"/>
</dbReference>
<name>A0A3A4JML2_9NOCA</name>
<dbReference type="SUPFAM" id="SSF81923">
    <property type="entry name" value="Double Clp-N motif"/>
    <property type="match status" value="1"/>
</dbReference>
<reference evidence="1 2" key="1">
    <citation type="submission" date="2018-09" db="EMBL/GenBank/DDBJ databases">
        <title>YIM PH21274 draft genome.</title>
        <authorList>
            <person name="Miao C."/>
        </authorList>
    </citation>
    <scope>NUCLEOTIDE SEQUENCE [LARGE SCALE GENOMIC DNA]</scope>
    <source>
        <strain evidence="1 2">YIM PH 21724</strain>
    </source>
</reference>
<organism evidence="1 2">
    <name type="scientific">Nocardia panacis</name>
    <dbReference type="NCBI Taxonomy" id="2340916"/>
    <lineage>
        <taxon>Bacteria</taxon>
        <taxon>Bacillati</taxon>
        <taxon>Actinomycetota</taxon>
        <taxon>Actinomycetes</taxon>
        <taxon>Mycobacteriales</taxon>
        <taxon>Nocardiaceae</taxon>
        <taxon>Nocardia</taxon>
    </lineage>
</organism>
<protein>
    <recommendedName>
        <fullName evidence="3">Clp R domain-containing protein</fullName>
    </recommendedName>
</protein>
<dbReference type="Proteomes" id="UP000266677">
    <property type="component" value="Unassembled WGS sequence"/>
</dbReference>
<sequence length="97" mass="9964">MVRSKVGWMLLGIFGLFVVQGLFGARPGARGITVSAMTFGESNEATVTVAPASPGLVGVLHQAAAIATGHGHDMVGAEHLLAAMLPEQGEVIQGELR</sequence>
<evidence type="ECO:0000313" key="2">
    <source>
        <dbReference type="Proteomes" id="UP000266677"/>
    </source>
</evidence>
<proteinExistence type="predicted"/>
<dbReference type="Gene3D" id="1.10.1780.10">
    <property type="entry name" value="Clp, N-terminal domain"/>
    <property type="match status" value="1"/>
</dbReference>
<dbReference type="AlphaFoldDB" id="A0A3A4JML2"/>